<organism evidence="2 3">
    <name type="scientific">Rhizopus azygosporus</name>
    <name type="common">Rhizopus microsporus var. azygosporus</name>
    <dbReference type="NCBI Taxonomy" id="86630"/>
    <lineage>
        <taxon>Eukaryota</taxon>
        <taxon>Fungi</taxon>
        <taxon>Fungi incertae sedis</taxon>
        <taxon>Mucoromycota</taxon>
        <taxon>Mucoromycotina</taxon>
        <taxon>Mucoromycetes</taxon>
        <taxon>Mucorales</taxon>
        <taxon>Mucorineae</taxon>
        <taxon>Rhizopodaceae</taxon>
        <taxon>Rhizopus</taxon>
    </lineage>
</organism>
<dbReference type="GO" id="GO:0005829">
    <property type="term" value="C:cytosol"/>
    <property type="evidence" value="ECO:0007669"/>
    <property type="project" value="TreeGrafter"/>
</dbReference>
<dbReference type="InterPro" id="IPR011022">
    <property type="entry name" value="Arrestin_C-like"/>
</dbReference>
<dbReference type="InterPro" id="IPR050357">
    <property type="entry name" value="Arrestin_domain-protein"/>
</dbReference>
<sequence>EAYAITPEQALTKNEFSKGLFPLSAGKHEITINVDNTAAESGSGRGKDYGRHKGYGKGIHKQYDDKDDEVVKYYYVYTTETVLNEICDHCHPHDGKDDEDDKHDEYHHDGPARVRLLAEEPATTVASTSFVTLTQTRLENDMLIIRGSPEESVGCVLRGYVMLNTKETLKVKSIHLNLLGKMKIQWNERHQQQKKEITIIQRHWTFLSSQKKLHTLAPNIYIYPFELALPGNLAESINSYSFGSLSYKLKATIERPAFLPNLIHRKQFWIIRHQPDQALFMEMPVQIANEWTDKLNYTITIPKKTFARGQDIPIDFSLTPIDTSLHVRYLSCFLKEYSTYDTHTESRIIRFFRDERFPSTGLHWHKVENITVPCSPSAIQTDIDNTYFKIEHKLKFTMSLINDQGELFELRASLPVQIVDKAYDEDDELPSYENAWQSLLYNDHHLLSPPISSPITPSSSPTMDYFTFQPDTICSRLPSYHTINLEDTCLPAYE</sequence>
<protein>
    <recommendedName>
        <fullName evidence="1">Arrestin C-terminal-like domain-containing protein</fullName>
    </recommendedName>
</protein>
<dbReference type="EMBL" id="PJQL01002734">
    <property type="protein sequence ID" value="RCH83222.1"/>
    <property type="molecule type" value="Genomic_DNA"/>
</dbReference>
<dbReference type="SMART" id="SM01017">
    <property type="entry name" value="Arrestin_C"/>
    <property type="match status" value="1"/>
</dbReference>
<dbReference type="OrthoDB" id="2333384at2759"/>
<dbReference type="SUPFAM" id="SSF81296">
    <property type="entry name" value="E set domains"/>
    <property type="match status" value="1"/>
</dbReference>
<accession>A0A367IZV7</accession>
<dbReference type="GO" id="GO:0031625">
    <property type="term" value="F:ubiquitin protein ligase binding"/>
    <property type="evidence" value="ECO:0007669"/>
    <property type="project" value="TreeGrafter"/>
</dbReference>
<dbReference type="PANTHER" id="PTHR11188:SF17">
    <property type="entry name" value="FI21816P1"/>
    <property type="match status" value="1"/>
</dbReference>
<reference evidence="2 3" key="1">
    <citation type="journal article" date="2018" name="G3 (Bethesda)">
        <title>Phylogenetic and Phylogenomic Definition of Rhizopus Species.</title>
        <authorList>
            <person name="Gryganskyi A.P."/>
            <person name="Golan J."/>
            <person name="Dolatabadi S."/>
            <person name="Mondo S."/>
            <person name="Robb S."/>
            <person name="Idnurm A."/>
            <person name="Muszewska A."/>
            <person name="Steczkiewicz K."/>
            <person name="Masonjones S."/>
            <person name="Liao H.L."/>
            <person name="Gajdeczka M.T."/>
            <person name="Anike F."/>
            <person name="Vuek A."/>
            <person name="Anishchenko I.M."/>
            <person name="Voigt K."/>
            <person name="de Hoog G.S."/>
            <person name="Smith M.E."/>
            <person name="Heitman J."/>
            <person name="Vilgalys R."/>
            <person name="Stajich J.E."/>
        </authorList>
    </citation>
    <scope>NUCLEOTIDE SEQUENCE [LARGE SCALE GENOMIC DNA]</scope>
    <source>
        <strain evidence="2 3">CBS 357.93</strain>
    </source>
</reference>
<evidence type="ECO:0000259" key="1">
    <source>
        <dbReference type="SMART" id="SM01017"/>
    </source>
</evidence>
<dbReference type="InterPro" id="IPR014752">
    <property type="entry name" value="Arrestin-like_C"/>
</dbReference>
<gene>
    <name evidence="2" type="ORF">CU097_000248</name>
</gene>
<dbReference type="GO" id="GO:0030674">
    <property type="term" value="F:protein-macromolecule adaptor activity"/>
    <property type="evidence" value="ECO:0007669"/>
    <property type="project" value="TreeGrafter"/>
</dbReference>
<proteinExistence type="predicted"/>
<dbReference type="AlphaFoldDB" id="A0A367IZV7"/>
<evidence type="ECO:0000313" key="3">
    <source>
        <dbReference type="Proteomes" id="UP000252139"/>
    </source>
</evidence>
<dbReference type="Gene3D" id="2.60.40.640">
    <property type="match status" value="2"/>
</dbReference>
<dbReference type="Pfam" id="PF02752">
    <property type="entry name" value="Arrestin_C"/>
    <property type="match status" value="1"/>
</dbReference>
<dbReference type="GO" id="GO:0005886">
    <property type="term" value="C:plasma membrane"/>
    <property type="evidence" value="ECO:0007669"/>
    <property type="project" value="TreeGrafter"/>
</dbReference>
<keyword evidence="3" id="KW-1185">Reference proteome</keyword>
<feature type="non-terminal residue" evidence="2">
    <location>
        <position position="1"/>
    </location>
</feature>
<name>A0A367IZV7_RHIAZ</name>
<dbReference type="PANTHER" id="PTHR11188">
    <property type="entry name" value="ARRESTIN DOMAIN CONTAINING PROTEIN"/>
    <property type="match status" value="1"/>
</dbReference>
<evidence type="ECO:0000313" key="2">
    <source>
        <dbReference type="EMBL" id="RCH83222.1"/>
    </source>
</evidence>
<dbReference type="Pfam" id="PF00339">
    <property type="entry name" value="Arrestin_N"/>
    <property type="match status" value="1"/>
</dbReference>
<comment type="caution">
    <text evidence="2">The sequence shown here is derived from an EMBL/GenBank/DDBJ whole genome shotgun (WGS) entry which is preliminary data.</text>
</comment>
<dbReference type="GO" id="GO:0070086">
    <property type="term" value="P:ubiquitin-dependent endocytosis"/>
    <property type="evidence" value="ECO:0007669"/>
    <property type="project" value="TreeGrafter"/>
</dbReference>
<dbReference type="InterPro" id="IPR014756">
    <property type="entry name" value="Ig_E-set"/>
</dbReference>
<dbReference type="InterPro" id="IPR011021">
    <property type="entry name" value="Arrestin-like_N"/>
</dbReference>
<dbReference type="STRING" id="86630.A0A367IZV7"/>
<feature type="domain" description="Arrestin C-terminal-like" evidence="1">
    <location>
        <begin position="291"/>
        <end position="423"/>
    </location>
</feature>
<dbReference type="Proteomes" id="UP000252139">
    <property type="component" value="Unassembled WGS sequence"/>
</dbReference>